<dbReference type="SUPFAM" id="SSF52833">
    <property type="entry name" value="Thioredoxin-like"/>
    <property type="match status" value="1"/>
</dbReference>
<evidence type="ECO:0000256" key="1">
    <source>
        <dbReference type="SAM" id="SignalP"/>
    </source>
</evidence>
<keyword evidence="1" id="KW-0732">Signal</keyword>
<evidence type="ECO:0000313" key="3">
    <source>
        <dbReference type="Proteomes" id="UP000278804"/>
    </source>
</evidence>
<dbReference type="InterPro" id="IPR036249">
    <property type="entry name" value="Thioredoxin-like_sf"/>
</dbReference>
<dbReference type="Proteomes" id="UP000278804">
    <property type="component" value="Chromosome"/>
</dbReference>
<dbReference type="EMBL" id="CP034234">
    <property type="protein sequence ID" value="AZK44708.1"/>
    <property type="molecule type" value="Genomic_DNA"/>
</dbReference>
<reference evidence="2 3" key="1">
    <citation type="journal article" date="2020" name="Int. J. Syst. Evol. Microbiol.">
        <title>Description of Erysipelothrix piscisicarius sp. nov., an emergent fish pathogen, and assessment of virulence using a tiger barb (Puntigrus tetrazona) infection model.</title>
        <authorList>
            <person name="Pomaranski E.K."/>
            <person name="Griffin M.J."/>
            <person name="Camus A.C."/>
            <person name="Armwood A.R."/>
            <person name="Shelley J."/>
            <person name="Waldbieser G.C."/>
            <person name="LaFrentz B.R."/>
            <person name="Garcia J.C."/>
            <person name="Yanong R."/>
            <person name="Soto E."/>
        </authorList>
    </citation>
    <scope>NUCLEOTIDE SEQUENCE [LARGE SCALE GENOMIC DNA]</scope>
    <source>
        <strain evidence="2 3">15TAL0474</strain>
    </source>
</reference>
<sequence>MKKTLLVLLVSIFVLTGCTSNNLMKDYKGFTKKDHHYVTTDSETIIKNLEDSKEGIYYIGYADCPWCVALVPEMETVITDLEASYKEQGIEIKPEIMMLDVQNSEYSNSDDLKKRLSDWDKQLPEALRSNGYVPFVVAIDKDGKIQTHLGTVDGHKPPVALTETQVKFLHLRLKNMFDGIHAHRN</sequence>
<protein>
    <submittedName>
        <fullName evidence="2">Thioredoxin</fullName>
    </submittedName>
</protein>
<evidence type="ECO:0000313" key="2">
    <source>
        <dbReference type="EMBL" id="AZK44708.1"/>
    </source>
</evidence>
<dbReference type="KEGG" id="eri:EEI45_08345"/>
<name>A0A3Q8S375_9FIRM</name>
<keyword evidence="3" id="KW-1185">Reference proteome</keyword>
<proteinExistence type="predicted"/>
<dbReference type="RefSeq" id="WP_125164862.1">
    <property type="nucleotide sequence ID" value="NZ_CP034234.1"/>
</dbReference>
<dbReference type="AlphaFoldDB" id="A0A3Q8S375"/>
<feature type="chain" id="PRO_5038938782" evidence="1">
    <location>
        <begin position="21"/>
        <end position="185"/>
    </location>
</feature>
<organism evidence="2 3">
    <name type="scientific">Erysipelothrix piscisicarius</name>
    <dbReference type="NCBI Taxonomy" id="2485784"/>
    <lineage>
        <taxon>Bacteria</taxon>
        <taxon>Bacillati</taxon>
        <taxon>Bacillota</taxon>
        <taxon>Erysipelotrichia</taxon>
        <taxon>Erysipelotrichales</taxon>
        <taxon>Erysipelotrichaceae</taxon>
        <taxon>Erysipelothrix</taxon>
    </lineage>
</organism>
<gene>
    <name evidence="2" type="ORF">EEI45_08345</name>
</gene>
<feature type="signal peptide" evidence="1">
    <location>
        <begin position="1"/>
        <end position="20"/>
    </location>
</feature>
<dbReference type="Gene3D" id="3.40.30.10">
    <property type="entry name" value="Glutaredoxin"/>
    <property type="match status" value="1"/>
</dbReference>
<accession>A0A3Q8S375</accession>
<dbReference type="PROSITE" id="PS51257">
    <property type="entry name" value="PROKAR_LIPOPROTEIN"/>
    <property type="match status" value="1"/>
</dbReference>